<organism evidence="2 3">
    <name type="scientific">Anoxybacillus andreesenii</name>
    <dbReference type="NCBI Taxonomy" id="1325932"/>
    <lineage>
        <taxon>Bacteria</taxon>
        <taxon>Bacillati</taxon>
        <taxon>Bacillota</taxon>
        <taxon>Bacilli</taxon>
        <taxon>Bacillales</taxon>
        <taxon>Anoxybacillaceae</taxon>
        <taxon>Anoxybacillus</taxon>
    </lineage>
</organism>
<name>A0ABT9V8S4_9BACL</name>
<sequence>MLNWLKNNSFLLAVLVVSSTAIVMMIAQKSKETPETAVESNRQIVSSEVAAATTNEVVETGEGIKAQASEQSSSGQTSATTSAETDTTTDGSKTTNSQAQSKSTASSTNSSTSSSTETAQKKVTTSTNSSISSGTGNVFRSLEGKVTAYSSNQITIDVPIEGKLTFAINNQTIIHDQYHPIGVGSLVDVDAQGNVAYKIETERVVEGHGTIVNVTNNSVTLEKNGKQVTFAKAPQFYMDTDGYRGNLAGLWAEYTLTSENKIIGLDIEIDDQYDDYDDDDRYDD</sequence>
<dbReference type="Proteomes" id="UP001231362">
    <property type="component" value="Unassembled WGS sequence"/>
</dbReference>
<feature type="region of interest" description="Disordered" evidence="1">
    <location>
        <begin position="65"/>
        <end position="137"/>
    </location>
</feature>
<proteinExistence type="predicted"/>
<dbReference type="RefSeq" id="WP_307151775.1">
    <property type="nucleotide sequence ID" value="NZ_JAUSTU010000024.1"/>
</dbReference>
<comment type="caution">
    <text evidence="2">The sequence shown here is derived from an EMBL/GenBank/DDBJ whole genome shotgun (WGS) entry which is preliminary data.</text>
</comment>
<feature type="compositionally biased region" description="Low complexity" evidence="1">
    <location>
        <begin position="124"/>
        <end position="137"/>
    </location>
</feature>
<evidence type="ECO:0000256" key="1">
    <source>
        <dbReference type="SAM" id="MobiDB-lite"/>
    </source>
</evidence>
<reference evidence="2 3" key="1">
    <citation type="submission" date="2023-07" db="EMBL/GenBank/DDBJ databases">
        <title>Genomic Encyclopedia of Type Strains, Phase IV (KMG-IV): sequencing the most valuable type-strain genomes for metagenomic binning, comparative biology and taxonomic classification.</title>
        <authorList>
            <person name="Goeker M."/>
        </authorList>
    </citation>
    <scope>NUCLEOTIDE SEQUENCE [LARGE SCALE GENOMIC DNA]</scope>
    <source>
        <strain evidence="2 3">DSM 23948</strain>
    </source>
</reference>
<keyword evidence="3" id="KW-1185">Reference proteome</keyword>
<protein>
    <submittedName>
        <fullName evidence="2">Preprotein translocase subunit YajC</fullName>
    </submittedName>
</protein>
<evidence type="ECO:0000313" key="2">
    <source>
        <dbReference type="EMBL" id="MDQ0157307.1"/>
    </source>
</evidence>
<dbReference type="EMBL" id="JAUSTU010000024">
    <property type="protein sequence ID" value="MDQ0157307.1"/>
    <property type="molecule type" value="Genomic_DNA"/>
</dbReference>
<evidence type="ECO:0000313" key="3">
    <source>
        <dbReference type="Proteomes" id="UP001231362"/>
    </source>
</evidence>
<gene>
    <name evidence="2" type="ORF">J2S07_003636</name>
</gene>
<accession>A0ABT9V8S4</accession>
<feature type="compositionally biased region" description="Low complexity" evidence="1">
    <location>
        <begin position="66"/>
        <end position="116"/>
    </location>
</feature>